<sequence length="50" mass="5973">KRKEEGQNFRIVCPVRERGIGPRRSPGRDRKYKPRSYRSTLSRGEKSQLR</sequence>
<keyword evidence="3" id="KW-1185">Reference proteome</keyword>
<proteinExistence type="predicted"/>
<accession>A0A5E4CQ49</accession>
<dbReference type="Proteomes" id="UP000335636">
    <property type="component" value="Unassembled WGS sequence"/>
</dbReference>
<evidence type="ECO:0000313" key="2">
    <source>
        <dbReference type="EMBL" id="VTJ84018.1"/>
    </source>
</evidence>
<dbReference type="EMBL" id="CABDUW010001788">
    <property type="protein sequence ID" value="VTJ84018.1"/>
    <property type="molecule type" value="Genomic_DNA"/>
</dbReference>
<protein>
    <submittedName>
        <fullName evidence="2">Uncharacterized protein</fullName>
    </submittedName>
</protein>
<evidence type="ECO:0000313" key="3">
    <source>
        <dbReference type="Proteomes" id="UP000335636"/>
    </source>
</evidence>
<reference evidence="2" key="1">
    <citation type="submission" date="2019-04" db="EMBL/GenBank/DDBJ databases">
        <authorList>
            <person name="Alioto T."/>
            <person name="Alioto T."/>
        </authorList>
    </citation>
    <scope>NUCLEOTIDE SEQUENCE [LARGE SCALE GENOMIC DNA]</scope>
</reference>
<feature type="non-terminal residue" evidence="2">
    <location>
        <position position="50"/>
    </location>
</feature>
<organism evidence="2 3">
    <name type="scientific">Marmota monax</name>
    <name type="common">Woodchuck</name>
    <dbReference type="NCBI Taxonomy" id="9995"/>
    <lineage>
        <taxon>Eukaryota</taxon>
        <taxon>Metazoa</taxon>
        <taxon>Chordata</taxon>
        <taxon>Craniata</taxon>
        <taxon>Vertebrata</taxon>
        <taxon>Euteleostomi</taxon>
        <taxon>Mammalia</taxon>
        <taxon>Eutheria</taxon>
        <taxon>Euarchontoglires</taxon>
        <taxon>Glires</taxon>
        <taxon>Rodentia</taxon>
        <taxon>Sciuromorpha</taxon>
        <taxon>Sciuridae</taxon>
        <taxon>Xerinae</taxon>
        <taxon>Marmotini</taxon>
        <taxon>Marmota</taxon>
    </lineage>
</organism>
<dbReference type="AlphaFoldDB" id="A0A5E4CQ49"/>
<feature type="region of interest" description="Disordered" evidence="1">
    <location>
        <begin position="1"/>
        <end position="50"/>
    </location>
</feature>
<name>A0A5E4CQ49_MARMO</name>
<feature type="non-terminal residue" evidence="2">
    <location>
        <position position="1"/>
    </location>
</feature>
<gene>
    <name evidence="2" type="ORF">MONAX_5E012338</name>
</gene>
<comment type="caution">
    <text evidence="2">The sequence shown here is derived from an EMBL/GenBank/DDBJ whole genome shotgun (WGS) entry which is preliminary data.</text>
</comment>
<evidence type="ECO:0000256" key="1">
    <source>
        <dbReference type="SAM" id="MobiDB-lite"/>
    </source>
</evidence>